<feature type="transmembrane region" description="Helical" evidence="1">
    <location>
        <begin position="419"/>
        <end position="442"/>
    </location>
</feature>
<feature type="transmembrane region" description="Helical" evidence="1">
    <location>
        <begin position="462"/>
        <end position="483"/>
    </location>
</feature>
<reference evidence="2" key="2">
    <citation type="journal article" date="2023" name="Science">
        <title>Genomic signatures of disease resistance in endangered staghorn corals.</title>
        <authorList>
            <person name="Vollmer S.V."/>
            <person name="Selwyn J.D."/>
            <person name="Despard B.A."/>
            <person name="Roesel C.L."/>
        </authorList>
    </citation>
    <scope>NUCLEOTIDE SEQUENCE</scope>
    <source>
        <strain evidence="2">K2</strain>
    </source>
</reference>
<feature type="transmembrane region" description="Helical" evidence="1">
    <location>
        <begin position="239"/>
        <end position="260"/>
    </location>
</feature>
<feature type="transmembrane region" description="Helical" evidence="1">
    <location>
        <begin position="210"/>
        <end position="233"/>
    </location>
</feature>
<evidence type="ECO:0000313" key="2">
    <source>
        <dbReference type="EMBL" id="KAK2552854.1"/>
    </source>
</evidence>
<dbReference type="EMBL" id="JARQWQ010000082">
    <property type="protein sequence ID" value="KAK2552854.1"/>
    <property type="molecule type" value="Genomic_DNA"/>
</dbReference>
<comment type="caution">
    <text evidence="2">The sequence shown here is derived from an EMBL/GenBank/DDBJ whole genome shotgun (WGS) entry which is preliminary data.</text>
</comment>
<feature type="transmembrane region" description="Helical" evidence="1">
    <location>
        <begin position="170"/>
        <end position="189"/>
    </location>
</feature>
<feature type="transmembrane region" description="Helical" evidence="1">
    <location>
        <begin position="504"/>
        <end position="523"/>
    </location>
</feature>
<evidence type="ECO:0000313" key="3">
    <source>
        <dbReference type="Proteomes" id="UP001249851"/>
    </source>
</evidence>
<feature type="transmembrane region" description="Helical" evidence="1">
    <location>
        <begin position="310"/>
        <end position="331"/>
    </location>
</feature>
<dbReference type="Proteomes" id="UP001249851">
    <property type="component" value="Unassembled WGS sequence"/>
</dbReference>
<reference evidence="2" key="1">
    <citation type="journal article" date="2023" name="G3 (Bethesda)">
        <title>Whole genome assembly and annotation of the endangered Caribbean coral Acropora cervicornis.</title>
        <authorList>
            <person name="Selwyn J.D."/>
            <person name="Vollmer S.V."/>
        </authorList>
    </citation>
    <scope>NUCLEOTIDE SEQUENCE</scope>
    <source>
        <strain evidence="2">K2</strain>
    </source>
</reference>
<sequence>MLIHTLAELFGNIVFNFTRSVAERYDFNFGESDDVVNVTVIGYNPLEDTGKEWYAQHTGEIIYQEYSNRIATSADYLTNRWSPRAQLIDASSTLATTHTPELSPEAGDMAWKRLRPSISRTMLNSLCYGFLISVFTATVFGMVSFTVYYFCYQTQLNCEYNSKVSIPIKLQWFITISKVLSVSCLYFWFLINMRFYFRPFQLSGVRKTTFILSLLFYLVDSVYRIGIQAYGIFYAKLTVLQSLPPTAIFYLSSCANIYVIKKHFCFGPLIQHLKFIVLFVVPCVLTLGIADLTTYSIYPAYNKQNASGKFLIAMFAPLIVVVMKATGRICIQRLWCRVSHPGTSFVLLGPLYCGSAIMLRLLQVDLHSLESVALIGVIHGIAEVFDRAIVAFIDHIIHQVLEKRRIPWGGFRTPRRERLAADLTIMSMLSESCAVIAVNIYLHLHQYFYTYDNSPLQLLHSFAITTSVPLGIEWFFTSVSIAIETRYKNLPIVAVWRERWKRHLAVLIINLVMMCIWTSSTLLKAVEGRFKDNVKERCQMPFNM</sequence>
<keyword evidence="1" id="KW-0472">Membrane</keyword>
<accession>A0AAD9Q185</accession>
<feature type="transmembrane region" description="Helical" evidence="1">
    <location>
        <begin position="272"/>
        <end position="290"/>
    </location>
</feature>
<feature type="transmembrane region" description="Helical" evidence="1">
    <location>
        <begin position="122"/>
        <end position="150"/>
    </location>
</feature>
<keyword evidence="1" id="KW-1133">Transmembrane helix</keyword>
<dbReference type="AlphaFoldDB" id="A0AAD9Q185"/>
<name>A0AAD9Q185_ACRCE</name>
<organism evidence="2 3">
    <name type="scientific">Acropora cervicornis</name>
    <name type="common">Staghorn coral</name>
    <dbReference type="NCBI Taxonomy" id="6130"/>
    <lineage>
        <taxon>Eukaryota</taxon>
        <taxon>Metazoa</taxon>
        <taxon>Cnidaria</taxon>
        <taxon>Anthozoa</taxon>
        <taxon>Hexacorallia</taxon>
        <taxon>Scleractinia</taxon>
        <taxon>Astrocoeniina</taxon>
        <taxon>Acroporidae</taxon>
        <taxon>Acropora</taxon>
    </lineage>
</organism>
<evidence type="ECO:0000256" key="1">
    <source>
        <dbReference type="SAM" id="Phobius"/>
    </source>
</evidence>
<keyword evidence="3" id="KW-1185">Reference proteome</keyword>
<gene>
    <name evidence="2" type="ORF">P5673_025800</name>
</gene>
<proteinExistence type="predicted"/>
<keyword evidence="1" id="KW-0812">Transmembrane</keyword>
<protein>
    <submittedName>
        <fullName evidence="2">Uncharacterized protein</fullName>
    </submittedName>
</protein>